<dbReference type="Proteomes" id="UP000608024">
    <property type="component" value="Unassembled WGS sequence"/>
</dbReference>
<keyword evidence="3" id="KW-1185">Reference proteome</keyword>
<reference evidence="2" key="1">
    <citation type="journal article" date="2014" name="Int. J. Syst. Evol. Microbiol.">
        <title>Complete genome sequence of Corynebacterium casei LMG S-19264T (=DSM 44701T), isolated from a smear-ripened cheese.</title>
        <authorList>
            <consortium name="US DOE Joint Genome Institute (JGI-PGF)"/>
            <person name="Walter F."/>
            <person name="Albersmeier A."/>
            <person name="Kalinowski J."/>
            <person name="Ruckert C."/>
        </authorList>
    </citation>
    <scope>NUCLEOTIDE SEQUENCE</scope>
    <source>
        <strain evidence="2">JCM 4784</strain>
    </source>
</reference>
<organism evidence="2 3">
    <name type="scientific">Streptomyces longispororuber</name>
    <dbReference type="NCBI Taxonomy" id="68230"/>
    <lineage>
        <taxon>Bacteria</taxon>
        <taxon>Bacillati</taxon>
        <taxon>Actinomycetota</taxon>
        <taxon>Actinomycetes</taxon>
        <taxon>Kitasatosporales</taxon>
        <taxon>Streptomycetaceae</taxon>
        <taxon>Streptomyces</taxon>
    </lineage>
</organism>
<name>A0A918ZMC4_9ACTN</name>
<gene>
    <name evidence="2" type="ORF">GCM10018785_31390</name>
</gene>
<evidence type="ECO:0000313" key="2">
    <source>
        <dbReference type="EMBL" id="GHE59914.1"/>
    </source>
</evidence>
<protein>
    <submittedName>
        <fullName evidence="2">Uncharacterized protein</fullName>
    </submittedName>
</protein>
<reference evidence="2" key="2">
    <citation type="submission" date="2020-09" db="EMBL/GenBank/DDBJ databases">
        <authorList>
            <person name="Sun Q."/>
            <person name="Ohkuma M."/>
        </authorList>
    </citation>
    <scope>NUCLEOTIDE SEQUENCE</scope>
    <source>
        <strain evidence="2">JCM 4784</strain>
    </source>
</reference>
<comment type="caution">
    <text evidence="2">The sequence shown here is derived from an EMBL/GenBank/DDBJ whole genome shotgun (WGS) entry which is preliminary data.</text>
</comment>
<proteinExistence type="predicted"/>
<evidence type="ECO:0000313" key="3">
    <source>
        <dbReference type="Proteomes" id="UP000608024"/>
    </source>
</evidence>
<evidence type="ECO:0000256" key="1">
    <source>
        <dbReference type="SAM" id="MobiDB-lite"/>
    </source>
</evidence>
<feature type="region of interest" description="Disordered" evidence="1">
    <location>
        <begin position="1"/>
        <end position="20"/>
    </location>
</feature>
<dbReference type="AlphaFoldDB" id="A0A918ZMC4"/>
<dbReference type="EMBL" id="BNBT01000039">
    <property type="protein sequence ID" value="GHE59914.1"/>
    <property type="molecule type" value="Genomic_DNA"/>
</dbReference>
<sequence length="97" mass="10803">MPPGQVSTYRKPGFRTGGGRYEHLSGAASVNWRRASGGRLPERAFRLHGPREKKGNGEWSFPAPLLQILPLPCDGRSALTVKCDPVFRSRRKRDGNM</sequence>
<accession>A0A918ZMC4</accession>